<dbReference type="Proteomes" id="UP000008209">
    <property type="component" value="Chromosome"/>
</dbReference>
<reference evidence="1 2" key="1">
    <citation type="submission" date="2011-01" db="EMBL/GenBank/DDBJ databases">
        <title>Complete sequence of Shewanella putrefaciens 200.</title>
        <authorList>
            <consortium name="US DOE Joint Genome Institute"/>
            <person name="Lucas S."/>
            <person name="Copeland A."/>
            <person name="Lapidus A."/>
            <person name="Cheng J.-F."/>
            <person name="Bruce D."/>
            <person name="Goodwin L."/>
            <person name="Pitluck S."/>
            <person name="Munk A.C."/>
            <person name="Detter J.C."/>
            <person name="Han C."/>
            <person name="Tapia R."/>
            <person name="Land M."/>
            <person name="Hauser L."/>
            <person name="Chang Y.-J."/>
            <person name="Jeffries C."/>
            <person name="Kyrpides N."/>
            <person name="Ivanova N."/>
            <person name="Mikhailova N."/>
            <person name="Kolker E."/>
            <person name="Lawrence C."/>
            <person name="McCue L.A."/>
            <person name="DiChristina T."/>
            <person name="Nealson K."/>
            <person name="Fredrickson J.K."/>
            <person name="Woyke T."/>
        </authorList>
    </citation>
    <scope>NUCLEOTIDE SEQUENCE [LARGE SCALE GENOMIC DNA]</scope>
    <source>
        <strain evidence="1 2">200</strain>
    </source>
</reference>
<dbReference type="HOGENOM" id="CLU_2702769_0_0_6"/>
<dbReference type="OrthoDB" id="5919030at2"/>
<dbReference type="PATRIC" id="fig|399804.5.peg.737"/>
<dbReference type="AlphaFoldDB" id="E6XJM5"/>
<accession>E6XJM5</accession>
<dbReference type="KEGG" id="shp:Sput200_0720"/>
<name>E6XJM5_SHEP2</name>
<protein>
    <submittedName>
        <fullName evidence="1">Uncharacterized protein</fullName>
    </submittedName>
</protein>
<dbReference type="EMBL" id="CP002457">
    <property type="protein sequence ID" value="ADV53201.1"/>
    <property type="molecule type" value="Genomic_DNA"/>
</dbReference>
<organism evidence="1 2">
    <name type="scientific">Shewanella putrefaciens (strain 200)</name>
    <dbReference type="NCBI Taxonomy" id="399804"/>
    <lineage>
        <taxon>Bacteria</taxon>
        <taxon>Pseudomonadati</taxon>
        <taxon>Pseudomonadota</taxon>
        <taxon>Gammaproteobacteria</taxon>
        <taxon>Alteromonadales</taxon>
        <taxon>Shewanellaceae</taxon>
        <taxon>Shewanella</taxon>
    </lineage>
</organism>
<evidence type="ECO:0000313" key="2">
    <source>
        <dbReference type="Proteomes" id="UP000008209"/>
    </source>
</evidence>
<evidence type="ECO:0000313" key="1">
    <source>
        <dbReference type="EMBL" id="ADV53201.1"/>
    </source>
</evidence>
<proteinExistence type="predicted"/>
<sequence length="73" mass="8581">MIKLVKIEIDKERLGMLIASGQLCVADIRSLDQASKKILWKLCLRIGSKRLRCEQYLFNEQAEWQFIKRIAMV</sequence>
<gene>
    <name evidence="1" type="ordered locus">Sput200_0720</name>
</gene>